<keyword evidence="1" id="KW-0489">Methyltransferase</keyword>
<organism evidence="1 2">
    <name type="scientific">Nocardioides zeae</name>
    <dbReference type="NCBI Taxonomy" id="1457234"/>
    <lineage>
        <taxon>Bacteria</taxon>
        <taxon>Bacillati</taxon>
        <taxon>Actinomycetota</taxon>
        <taxon>Actinomycetes</taxon>
        <taxon>Propionibacteriales</taxon>
        <taxon>Nocardioidaceae</taxon>
        <taxon>Nocardioides</taxon>
    </lineage>
</organism>
<reference evidence="1" key="1">
    <citation type="submission" date="2023-08" db="EMBL/GenBank/DDBJ databases">
        <title>Functional and genomic diversity of the sorghum phyllosphere microbiome.</title>
        <authorList>
            <person name="Shade A."/>
        </authorList>
    </citation>
    <scope>NUCLEOTIDE SEQUENCE</scope>
    <source>
        <strain evidence="1">SORGH_AS_0885</strain>
    </source>
</reference>
<dbReference type="EMBL" id="JAVIZJ010000001">
    <property type="protein sequence ID" value="MDR6208360.1"/>
    <property type="molecule type" value="Genomic_DNA"/>
</dbReference>
<sequence>MTTQVTTQVTGQVTGPVTGPDLSPAPLDPFRASVAGLYRDDVVEVRAVGERRSRRGLATVRTPHFDLTPASGGRRVRVDHVLGPHEIDDDVAGLVATELFGPGWLRGVALFERVFTGVVRSMHPDPLASWDLFYGNTLAQLDRWRDVAPGAGGSGHGTIAEYAPVYAHAEGLLAPGSVLEVGCCFGFLPLRLAASGRTVTASDVAPGTVRLLGEVAQRRGVRLETVVADAAHHPGADASVDTVLVLHLLEHVDAEHGQRILAEALRLARRRVVVAVPLEDVAEETWGHVRTISLDDLRAWGAATGHPHDVHELHGGWLVVDVG</sequence>
<comment type="caution">
    <text evidence="1">The sequence shown here is derived from an EMBL/GenBank/DDBJ whole genome shotgun (WGS) entry which is preliminary data.</text>
</comment>
<name>A0ACC6ICH3_9ACTN</name>
<proteinExistence type="predicted"/>
<keyword evidence="1" id="KW-0808">Transferase</keyword>
<keyword evidence="2" id="KW-1185">Reference proteome</keyword>
<accession>A0ACC6ICH3</accession>
<evidence type="ECO:0000313" key="2">
    <source>
        <dbReference type="Proteomes" id="UP001261666"/>
    </source>
</evidence>
<dbReference type="Proteomes" id="UP001261666">
    <property type="component" value="Unassembled WGS sequence"/>
</dbReference>
<evidence type="ECO:0000313" key="1">
    <source>
        <dbReference type="EMBL" id="MDR6208360.1"/>
    </source>
</evidence>
<gene>
    <name evidence="1" type="ORF">QE364_000048</name>
</gene>
<protein>
    <submittedName>
        <fullName evidence="1">SAM-dependent methyltransferase</fullName>
    </submittedName>
</protein>